<feature type="chain" id="PRO_5016888048" evidence="1">
    <location>
        <begin position="24"/>
        <end position="90"/>
    </location>
</feature>
<evidence type="ECO:0000313" key="2">
    <source>
        <dbReference type="EMBL" id="SIR92664.1"/>
    </source>
</evidence>
<keyword evidence="1" id="KW-0732">Signal</keyword>
<sequence length="90" mass="9742">MNKRKIQNSAVIAAALSASLVSLYTNTDWLSEKNQTGEFERCYGVARASKNDCATSKHSCAAQATKDGDPEEYIMLPKGLCERIVGEKGA</sequence>
<dbReference type="AlphaFoldDB" id="A0A377GIG6"/>
<feature type="signal peptide" evidence="1">
    <location>
        <begin position="1"/>
        <end position="23"/>
    </location>
</feature>
<dbReference type="Proteomes" id="UP000254374">
    <property type="component" value="Unassembled WGS sequence"/>
</dbReference>
<dbReference type="Pfam" id="PF10048">
    <property type="entry name" value="DUF2282"/>
    <property type="match status" value="1"/>
</dbReference>
<evidence type="ECO:0000313" key="5">
    <source>
        <dbReference type="Proteomes" id="UP000254374"/>
    </source>
</evidence>
<protein>
    <submittedName>
        <fullName evidence="3">Predicted integral membrane protein</fullName>
    </submittedName>
    <submittedName>
        <fullName evidence="2">Uncharacterized membrane protein</fullName>
    </submittedName>
</protein>
<dbReference type="EMBL" id="UGGV01000001">
    <property type="protein sequence ID" value="STO24335.1"/>
    <property type="molecule type" value="Genomic_DNA"/>
</dbReference>
<organism evidence="3 5">
    <name type="scientific">Fluoribacter gormanii</name>
    <dbReference type="NCBI Taxonomy" id="464"/>
    <lineage>
        <taxon>Bacteria</taxon>
        <taxon>Pseudomonadati</taxon>
        <taxon>Pseudomonadota</taxon>
        <taxon>Gammaproteobacteria</taxon>
        <taxon>Legionellales</taxon>
        <taxon>Legionellaceae</taxon>
        <taxon>Fluoribacter</taxon>
    </lineage>
</organism>
<reference evidence="2 4" key="1">
    <citation type="submission" date="2017-01" db="EMBL/GenBank/DDBJ databases">
        <authorList>
            <person name="Varghese N."/>
            <person name="Submissions S."/>
        </authorList>
    </citation>
    <scope>NUCLEOTIDE SEQUENCE [LARGE SCALE GENOMIC DNA]</scope>
    <source>
        <strain evidence="2 4">ATCC 33342</strain>
    </source>
</reference>
<evidence type="ECO:0000313" key="4">
    <source>
        <dbReference type="Proteomes" id="UP000186808"/>
    </source>
</evidence>
<evidence type="ECO:0000313" key="3">
    <source>
        <dbReference type="EMBL" id="STO24335.1"/>
    </source>
</evidence>
<name>A0A377GIG6_9GAMM</name>
<reference evidence="3 5" key="2">
    <citation type="submission" date="2018-06" db="EMBL/GenBank/DDBJ databases">
        <authorList>
            <consortium name="Pathogen Informatics"/>
            <person name="Doyle S."/>
        </authorList>
    </citation>
    <scope>NUCLEOTIDE SEQUENCE [LARGE SCALE GENOMIC DNA]</scope>
    <source>
        <strain evidence="3 5">NCTC11401</strain>
    </source>
</reference>
<keyword evidence="4" id="KW-1185">Reference proteome</keyword>
<dbReference type="OrthoDB" id="1551288at2"/>
<dbReference type="Proteomes" id="UP000186808">
    <property type="component" value="Unassembled WGS sequence"/>
</dbReference>
<gene>
    <name evidence="3" type="ORF">NCTC11401_01147</name>
    <name evidence="2" type="ORF">SAMN05421777_1474</name>
</gene>
<dbReference type="InterPro" id="IPR018740">
    <property type="entry name" value="DUF2282_membr"/>
</dbReference>
<evidence type="ECO:0000256" key="1">
    <source>
        <dbReference type="SAM" id="SignalP"/>
    </source>
</evidence>
<proteinExistence type="predicted"/>
<accession>A0A377GIG6</accession>
<dbReference type="EMBL" id="FTNL01000047">
    <property type="protein sequence ID" value="SIR92664.1"/>
    <property type="molecule type" value="Genomic_DNA"/>
</dbReference>
<dbReference type="STRING" id="464.Lgor_1294"/>
<dbReference type="RefSeq" id="WP_058467796.1">
    <property type="nucleotide sequence ID" value="NZ_CAAAIX010000050.1"/>
</dbReference>